<dbReference type="PANTHER" id="PTHR33671:SF3">
    <property type="entry name" value="F28N24.8 PROTEIN"/>
    <property type="match status" value="1"/>
</dbReference>
<dbReference type="AlphaFoldDB" id="A0ABD1QJM5"/>
<feature type="compositionally biased region" description="Polar residues" evidence="1">
    <location>
        <begin position="21"/>
        <end position="44"/>
    </location>
</feature>
<gene>
    <name evidence="2" type="ORF">Adt_35885</name>
</gene>
<feature type="compositionally biased region" description="Polar residues" evidence="1">
    <location>
        <begin position="121"/>
        <end position="140"/>
    </location>
</feature>
<feature type="compositionally biased region" description="Basic and acidic residues" evidence="1">
    <location>
        <begin position="65"/>
        <end position="85"/>
    </location>
</feature>
<dbReference type="Pfam" id="PF05097">
    <property type="entry name" value="DUF688"/>
    <property type="match status" value="1"/>
</dbReference>
<keyword evidence="3" id="KW-1185">Reference proteome</keyword>
<evidence type="ECO:0000313" key="3">
    <source>
        <dbReference type="Proteomes" id="UP001604336"/>
    </source>
</evidence>
<dbReference type="PANTHER" id="PTHR33671">
    <property type="entry name" value="N-METHYLTRANSFERASE, PUTATIVE (DUF688)-RELATED"/>
    <property type="match status" value="1"/>
</dbReference>
<feature type="region of interest" description="Disordered" evidence="1">
    <location>
        <begin position="1"/>
        <end position="145"/>
    </location>
</feature>
<dbReference type="Proteomes" id="UP001604336">
    <property type="component" value="Unassembled WGS sequence"/>
</dbReference>
<protein>
    <submittedName>
        <fullName evidence="2">Uncharacterized protein</fullName>
    </submittedName>
</protein>
<comment type="caution">
    <text evidence="2">The sequence shown here is derived from an EMBL/GenBank/DDBJ whole genome shotgun (WGS) entry which is preliminary data.</text>
</comment>
<evidence type="ECO:0000256" key="1">
    <source>
        <dbReference type="SAM" id="MobiDB-lite"/>
    </source>
</evidence>
<name>A0ABD1QJM5_9LAMI</name>
<evidence type="ECO:0000313" key="2">
    <source>
        <dbReference type="EMBL" id="KAL2475149.1"/>
    </source>
</evidence>
<accession>A0ABD1QJM5</accession>
<dbReference type="EMBL" id="JBFOLK010000011">
    <property type="protein sequence ID" value="KAL2475149.1"/>
    <property type="molecule type" value="Genomic_DNA"/>
</dbReference>
<proteinExistence type="predicted"/>
<sequence>MEKKQLDFNAPLLSVRRFSSPIRSSDGVNKNSTGKTPPNRQNSLPVHKSDCEYGEVTKPAAVPFHWEKIPGRPKGEGEGPIHPPEEPSNTPRLPPGRVSGVIRYNSGESPKILSGRVSGFSRYNSGERSNDPNTNRTQTEAFPFNDHASLLEKLKESLNSRDDSDTESGDDAYSDALDNLSLTESWSLDYSVSGLSGYQGFGQKTIRNVLCRYAN</sequence>
<organism evidence="2 3">
    <name type="scientific">Abeliophyllum distichum</name>
    <dbReference type="NCBI Taxonomy" id="126358"/>
    <lineage>
        <taxon>Eukaryota</taxon>
        <taxon>Viridiplantae</taxon>
        <taxon>Streptophyta</taxon>
        <taxon>Embryophyta</taxon>
        <taxon>Tracheophyta</taxon>
        <taxon>Spermatophyta</taxon>
        <taxon>Magnoliopsida</taxon>
        <taxon>eudicotyledons</taxon>
        <taxon>Gunneridae</taxon>
        <taxon>Pentapetalae</taxon>
        <taxon>asterids</taxon>
        <taxon>lamiids</taxon>
        <taxon>Lamiales</taxon>
        <taxon>Oleaceae</taxon>
        <taxon>Forsythieae</taxon>
        <taxon>Abeliophyllum</taxon>
    </lineage>
</organism>
<reference evidence="3" key="1">
    <citation type="submission" date="2024-07" db="EMBL/GenBank/DDBJ databases">
        <title>Two chromosome-level genome assemblies of Korean endemic species Abeliophyllum distichum and Forsythia ovata (Oleaceae).</title>
        <authorList>
            <person name="Jang H."/>
        </authorList>
    </citation>
    <scope>NUCLEOTIDE SEQUENCE [LARGE SCALE GENOMIC DNA]</scope>
</reference>
<dbReference type="InterPro" id="IPR007789">
    <property type="entry name" value="DUF688"/>
</dbReference>